<organism evidence="1 2">
    <name type="scientific">Morella rubra</name>
    <name type="common">Chinese bayberry</name>
    <dbReference type="NCBI Taxonomy" id="262757"/>
    <lineage>
        <taxon>Eukaryota</taxon>
        <taxon>Viridiplantae</taxon>
        <taxon>Streptophyta</taxon>
        <taxon>Embryophyta</taxon>
        <taxon>Tracheophyta</taxon>
        <taxon>Spermatophyta</taxon>
        <taxon>Magnoliopsida</taxon>
        <taxon>eudicotyledons</taxon>
        <taxon>Gunneridae</taxon>
        <taxon>Pentapetalae</taxon>
        <taxon>rosids</taxon>
        <taxon>fabids</taxon>
        <taxon>Fagales</taxon>
        <taxon>Myricaceae</taxon>
        <taxon>Morella</taxon>
    </lineage>
</organism>
<comment type="caution">
    <text evidence="1">The sequence shown here is derived from an EMBL/GenBank/DDBJ whole genome shotgun (WGS) entry which is preliminary data.</text>
</comment>
<evidence type="ECO:0000313" key="2">
    <source>
        <dbReference type="Proteomes" id="UP000516437"/>
    </source>
</evidence>
<protein>
    <submittedName>
        <fullName evidence="1">Uncharacterized protein</fullName>
    </submittedName>
</protein>
<accession>A0A6A1VIK5</accession>
<reference evidence="1 2" key="1">
    <citation type="journal article" date="2019" name="Plant Biotechnol. J.">
        <title>The red bayberry genome and genetic basis of sex determination.</title>
        <authorList>
            <person name="Jia H.M."/>
            <person name="Jia H.J."/>
            <person name="Cai Q.L."/>
            <person name="Wang Y."/>
            <person name="Zhao H.B."/>
            <person name="Yang W.F."/>
            <person name="Wang G.Y."/>
            <person name="Li Y.H."/>
            <person name="Zhan D.L."/>
            <person name="Shen Y.T."/>
            <person name="Niu Q.F."/>
            <person name="Chang L."/>
            <person name="Qiu J."/>
            <person name="Zhao L."/>
            <person name="Xie H.B."/>
            <person name="Fu W.Y."/>
            <person name="Jin J."/>
            <person name="Li X.W."/>
            <person name="Jiao Y."/>
            <person name="Zhou C.C."/>
            <person name="Tu T."/>
            <person name="Chai C.Y."/>
            <person name="Gao J.L."/>
            <person name="Fan L.J."/>
            <person name="van de Weg E."/>
            <person name="Wang J.Y."/>
            <person name="Gao Z.S."/>
        </authorList>
    </citation>
    <scope>NUCLEOTIDE SEQUENCE [LARGE SCALE GENOMIC DNA]</scope>
    <source>
        <tissue evidence="1">Leaves</tissue>
    </source>
</reference>
<dbReference type="EMBL" id="RXIC02000023">
    <property type="protein sequence ID" value="KAB1212614.1"/>
    <property type="molecule type" value="Genomic_DNA"/>
</dbReference>
<sequence length="82" mass="9182">MENTTILREWFGRVDTEKTGSVTAPQLKTLSSASLNHLGILVHFYRGRGYIVPNDVYEALVKIGFSLDCPAFYTVCEVKLIS</sequence>
<dbReference type="OrthoDB" id="186625at2759"/>
<dbReference type="AlphaFoldDB" id="A0A6A1VIK5"/>
<gene>
    <name evidence="1" type="ORF">CJ030_MR5G022581</name>
</gene>
<dbReference type="Proteomes" id="UP000516437">
    <property type="component" value="Chromosome 5"/>
</dbReference>
<keyword evidence="2" id="KW-1185">Reference proteome</keyword>
<name>A0A6A1VIK5_9ROSI</name>
<evidence type="ECO:0000313" key="1">
    <source>
        <dbReference type="EMBL" id="KAB1212614.1"/>
    </source>
</evidence>
<proteinExistence type="predicted"/>